<comment type="caution">
    <text evidence="1">The sequence shown here is derived from an EMBL/GenBank/DDBJ whole genome shotgun (WGS) entry which is preliminary data.</text>
</comment>
<evidence type="ECO:0000313" key="2">
    <source>
        <dbReference type="Proteomes" id="UP001172386"/>
    </source>
</evidence>
<accession>A0ACC3A4X3</accession>
<dbReference type="EMBL" id="JAPDRQ010000097">
    <property type="protein sequence ID" value="KAJ9655416.1"/>
    <property type="molecule type" value="Genomic_DNA"/>
</dbReference>
<sequence length="555" mass="63786">MVSFDLNDIKPLRSEPLDNPAKCIRVLEILSHDEDGILKCTLRQADLESEYICISYMWGTDQASLPILINSQFIYIRPNLCDFLGRARRHREKEKRFRIPLWIDALCIDQGNVEEKNVQVTMMGDIYKMQAAVEFTIAVSVAYIAKVTKAYGSSFAFQSTPLQLPFLMDSIEDVQAMRLDDGRFGDTSKCCWEVYNVFASLQYWSRMWTVQEIILAPNLQFWYGKLMMPDWFIRIIFEVIENVSGDVGGEGHKYNGRTKVKQSPFGLSLKLRSEASRQLDKQMPLFDMLRSLLVFKNFKTDNPIADGAWLVKALALKTDEVLSQLDELPEDLRWENVHVETEILRQNKKDSHAWLIEAVPSQKIKLHRKMHISDLDIWPGDTIVRLPSLSLFLVFSQRHGLDESTIKDGSGKTVPSPANHSLVGLIQLSATSKYVGRPSGYLRKSTHSNRTSMVVEPAEVSMWQYPQNNIRIRKIEPNPFVPVRVEAERTYLSLDWKCLVSLWELVANNPWLLIDDDREKLDTAEWEQALAKAHADSSRERANRLARINGTTQNF</sequence>
<evidence type="ECO:0000313" key="1">
    <source>
        <dbReference type="EMBL" id="KAJ9655416.1"/>
    </source>
</evidence>
<protein>
    <submittedName>
        <fullName evidence="1">Uncharacterized protein</fullName>
    </submittedName>
</protein>
<keyword evidence="2" id="KW-1185">Reference proteome</keyword>
<name>A0ACC3A4X3_9EURO</name>
<gene>
    <name evidence="1" type="ORF">H2198_005720</name>
</gene>
<proteinExistence type="predicted"/>
<reference evidence="1" key="1">
    <citation type="submission" date="2022-10" db="EMBL/GenBank/DDBJ databases">
        <title>Culturing micro-colonial fungi from biological soil crusts in the Mojave desert and describing Neophaeococcomyces mojavensis, and introducing the new genera and species Taxawa tesnikishii.</title>
        <authorList>
            <person name="Kurbessoian T."/>
            <person name="Stajich J.E."/>
        </authorList>
    </citation>
    <scope>NUCLEOTIDE SEQUENCE</scope>
    <source>
        <strain evidence="1">JES_112</strain>
    </source>
</reference>
<dbReference type="Proteomes" id="UP001172386">
    <property type="component" value="Unassembled WGS sequence"/>
</dbReference>
<organism evidence="1 2">
    <name type="scientific">Neophaeococcomyces mojaviensis</name>
    <dbReference type="NCBI Taxonomy" id="3383035"/>
    <lineage>
        <taxon>Eukaryota</taxon>
        <taxon>Fungi</taxon>
        <taxon>Dikarya</taxon>
        <taxon>Ascomycota</taxon>
        <taxon>Pezizomycotina</taxon>
        <taxon>Eurotiomycetes</taxon>
        <taxon>Chaetothyriomycetidae</taxon>
        <taxon>Chaetothyriales</taxon>
        <taxon>Chaetothyriales incertae sedis</taxon>
        <taxon>Neophaeococcomyces</taxon>
    </lineage>
</organism>